<sequence length="217" mass="24331">MVELIDKPILAEKMITQESFEQYNVMELLLRMGYVELALFAKQYNDNLAKEFYANLTEEFGILRAQLMVKDLSLSSDSWTRELDPLVMVLLSQTPSTQGHIGSGRSTRQQSSRKKQPSTKLASLSPPLPSAESSKVTTSLNLLNQKLSNVMASVLQMQHKSYGSAAALCISIVLGNLINPEESVIMSCDTEVQLRKVESIKRCQNPKKNKTYRESKL</sequence>
<dbReference type="Proteomes" id="UP001060085">
    <property type="component" value="Linkage Group LG01"/>
</dbReference>
<keyword evidence="2" id="KW-1185">Reference proteome</keyword>
<evidence type="ECO:0000313" key="2">
    <source>
        <dbReference type="Proteomes" id="UP001060085"/>
    </source>
</evidence>
<gene>
    <name evidence="1" type="ORF">M9H77_03979</name>
</gene>
<proteinExistence type="predicted"/>
<organism evidence="1 2">
    <name type="scientific">Catharanthus roseus</name>
    <name type="common">Madagascar periwinkle</name>
    <name type="synonym">Vinca rosea</name>
    <dbReference type="NCBI Taxonomy" id="4058"/>
    <lineage>
        <taxon>Eukaryota</taxon>
        <taxon>Viridiplantae</taxon>
        <taxon>Streptophyta</taxon>
        <taxon>Embryophyta</taxon>
        <taxon>Tracheophyta</taxon>
        <taxon>Spermatophyta</taxon>
        <taxon>Magnoliopsida</taxon>
        <taxon>eudicotyledons</taxon>
        <taxon>Gunneridae</taxon>
        <taxon>Pentapetalae</taxon>
        <taxon>asterids</taxon>
        <taxon>lamiids</taxon>
        <taxon>Gentianales</taxon>
        <taxon>Apocynaceae</taxon>
        <taxon>Rauvolfioideae</taxon>
        <taxon>Vinceae</taxon>
        <taxon>Catharanthinae</taxon>
        <taxon>Catharanthus</taxon>
    </lineage>
</organism>
<accession>A0ACC0CD94</accession>
<reference evidence="2" key="1">
    <citation type="journal article" date="2023" name="Nat. Plants">
        <title>Single-cell RNA sequencing provides a high-resolution roadmap for understanding the multicellular compartmentation of specialized metabolism.</title>
        <authorList>
            <person name="Sun S."/>
            <person name="Shen X."/>
            <person name="Li Y."/>
            <person name="Li Y."/>
            <person name="Wang S."/>
            <person name="Li R."/>
            <person name="Zhang H."/>
            <person name="Shen G."/>
            <person name="Guo B."/>
            <person name="Wei J."/>
            <person name="Xu J."/>
            <person name="St-Pierre B."/>
            <person name="Chen S."/>
            <person name="Sun C."/>
        </authorList>
    </citation>
    <scope>NUCLEOTIDE SEQUENCE [LARGE SCALE GENOMIC DNA]</scope>
</reference>
<dbReference type="EMBL" id="CM044701">
    <property type="protein sequence ID" value="KAI5682751.1"/>
    <property type="molecule type" value="Genomic_DNA"/>
</dbReference>
<comment type="caution">
    <text evidence="1">The sequence shown here is derived from an EMBL/GenBank/DDBJ whole genome shotgun (WGS) entry which is preliminary data.</text>
</comment>
<evidence type="ECO:0000313" key="1">
    <source>
        <dbReference type="EMBL" id="KAI5682751.1"/>
    </source>
</evidence>
<name>A0ACC0CD94_CATRO</name>
<protein>
    <submittedName>
        <fullName evidence="1">Uncharacterized protein</fullName>
    </submittedName>
</protein>